<feature type="compositionally biased region" description="Low complexity" evidence="6">
    <location>
        <begin position="140"/>
        <end position="182"/>
    </location>
</feature>
<keyword evidence="5" id="KW-0010">Activator</keyword>
<evidence type="ECO:0000313" key="10">
    <source>
        <dbReference type="RefSeq" id="XP_071908930.1"/>
    </source>
</evidence>
<feature type="domain" description="WRC" evidence="8">
    <location>
        <begin position="82"/>
        <end position="126"/>
    </location>
</feature>
<evidence type="ECO:0000256" key="4">
    <source>
        <dbReference type="PROSITE-ProRule" id="PRU01002"/>
    </source>
</evidence>
<reference evidence="10" key="1">
    <citation type="submission" date="2025-08" db="UniProtKB">
        <authorList>
            <consortium name="RefSeq"/>
        </authorList>
    </citation>
    <scope>IDENTIFICATION</scope>
    <source>
        <tissue evidence="10">Leaves</tissue>
    </source>
</reference>
<dbReference type="PANTHER" id="PTHR31602:SF46">
    <property type="entry name" value="GROWTH-REGULATING FACTOR 6"/>
    <property type="match status" value="1"/>
</dbReference>
<evidence type="ECO:0000256" key="5">
    <source>
        <dbReference type="RuleBase" id="RU367127"/>
    </source>
</evidence>
<evidence type="ECO:0000259" key="7">
    <source>
        <dbReference type="PROSITE" id="PS51666"/>
    </source>
</evidence>
<keyword evidence="3 4" id="KW-0539">Nucleus</keyword>
<accession>A0ABM4UNR7</accession>
<keyword evidence="5" id="KW-0804">Transcription</keyword>
<comment type="domain">
    <text evidence="5">The QLQ domain and WRC domain may be involved in protein-protein interaction and DNA-binding, respectively.</text>
</comment>
<evidence type="ECO:0000256" key="1">
    <source>
        <dbReference type="ARBA" id="ARBA00004123"/>
    </source>
</evidence>
<dbReference type="Proteomes" id="UP001652660">
    <property type="component" value="Chromosome 6c"/>
</dbReference>
<dbReference type="PROSITE" id="PS51666">
    <property type="entry name" value="QLQ"/>
    <property type="match status" value="1"/>
</dbReference>
<feature type="region of interest" description="Disordered" evidence="6">
    <location>
        <begin position="347"/>
        <end position="369"/>
    </location>
</feature>
<feature type="region of interest" description="Disordered" evidence="6">
    <location>
        <begin position="114"/>
        <end position="240"/>
    </location>
</feature>
<dbReference type="InterPro" id="IPR014977">
    <property type="entry name" value="WRC_dom"/>
</dbReference>
<dbReference type="PANTHER" id="PTHR31602">
    <property type="entry name" value="GROWTH-REGULATING FACTOR 5"/>
    <property type="match status" value="1"/>
</dbReference>
<dbReference type="InterPro" id="IPR014978">
    <property type="entry name" value="Gln-Leu-Gln_QLQ"/>
</dbReference>
<protein>
    <recommendedName>
        <fullName evidence="5">Growth-regulating factor</fullName>
    </recommendedName>
</protein>
<feature type="domain" description="QLQ" evidence="7">
    <location>
        <begin position="15"/>
        <end position="50"/>
    </location>
</feature>
<organism evidence="9 10">
    <name type="scientific">Coffea arabica</name>
    <name type="common">Arabian coffee</name>
    <dbReference type="NCBI Taxonomy" id="13443"/>
    <lineage>
        <taxon>Eukaryota</taxon>
        <taxon>Viridiplantae</taxon>
        <taxon>Streptophyta</taxon>
        <taxon>Embryophyta</taxon>
        <taxon>Tracheophyta</taxon>
        <taxon>Spermatophyta</taxon>
        <taxon>Magnoliopsida</taxon>
        <taxon>eudicotyledons</taxon>
        <taxon>Gunneridae</taxon>
        <taxon>Pentapetalae</taxon>
        <taxon>asterids</taxon>
        <taxon>lamiids</taxon>
        <taxon>Gentianales</taxon>
        <taxon>Rubiaceae</taxon>
        <taxon>Ixoroideae</taxon>
        <taxon>Gardenieae complex</taxon>
        <taxon>Bertiereae - Coffeeae clade</taxon>
        <taxon>Coffeeae</taxon>
        <taxon>Coffea</taxon>
    </lineage>
</organism>
<feature type="region of interest" description="Disordered" evidence="6">
    <location>
        <begin position="306"/>
        <end position="331"/>
    </location>
</feature>
<gene>
    <name evidence="10" type="primary">LOC113696323</name>
</gene>
<dbReference type="InterPro" id="IPR031137">
    <property type="entry name" value="GRF"/>
</dbReference>
<feature type="compositionally biased region" description="Basic residues" evidence="6">
    <location>
        <begin position="196"/>
        <end position="205"/>
    </location>
</feature>
<dbReference type="SMART" id="SM00951">
    <property type="entry name" value="QLQ"/>
    <property type="match status" value="1"/>
</dbReference>
<keyword evidence="5" id="KW-0805">Transcription regulation</keyword>
<name>A0ABM4UNR7_COFAR</name>
<feature type="short sequence motif" description="Bipartite nuclear localization signal" evidence="4">
    <location>
        <begin position="87"/>
        <end position="97"/>
    </location>
</feature>
<sequence length="434" mass="48586">MMSATTSARSSSRFPFTASQWQELEHQALIFKYMVSGTPVPPDLLYTVRRSLDSSLSSKLLFHQPQLGWNSCFQMGFGRKIDPEPGRCRRTDGKKWRCSKEAYPDSKYCERHMHRGRNRSRKPVEQQLITTPIPPPPIISPSSISNNNTSSTATPPTAIPITSISKNHPPSPSSPTSHHSFSCLTSLATSSESQPHHHHHNHNHNHGTGINQPGYSLHHPLLYPHSSCSRPPGTSHDRISSEENSANYLLGSGPYSQASKGYSSYGQGGKEEVDEHAFFCEASGTVRNLSGGSSVVDHDGTSSWQLAPLTMGSPSGSHLKQRSSYSVSNGGHSSYLQLQSLNHDTDYNTTSRQQKQASQQQYYGLGDRDDHQNKRVMHRFFDEWPPKDNKDSCWLDNNDHHDHKLSKIQLSISMPNASSHHDFFMTRNEKMRSE</sequence>
<dbReference type="Pfam" id="PF08879">
    <property type="entry name" value="WRC"/>
    <property type="match status" value="1"/>
</dbReference>
<dbReference type="GeneID" id="113696323"/>
<evidence type="ECO:0000256" key="2">
    <source>
        <dbReference type="ARBA" id="ARBA00008122"/>
    </source>
</evidence>
<dbReference type="Pfam" id="PF08880">
    <property type="entry name" value="QLQ"/>
    <property type="match status" value="1"/>
</dbReference>
<feature type="compositionally biased region" description="Polar residues" evidence="6">
    <location>
        <begin position="183"/>
        <end position="193"/>
    </location>
</feature>
<dbReference type="RefSeq" id="XP_071908930.1">
    <property type="nucleotide sequence ID" value="XM_072052829.1"/>
</dbReference>
<proteinExistence type="inferred from homology"/>
<evidence type="ECO:0000259" key="8">
    <source>
        <dbReference type="PROSITE" id="PS51667"/>
    </source>
</evidence>
<feature type="short sequence motif" description="Bipartite nuclear localization signal" evidence="4">
    <location>
        <begin position="115"/>
        <end position="122"/>
    </location>
</feature>
<keyword evidence="9" id="KW-1185">Reference proteome</keyword>
<comment type="similarity">
    <text evidence="2 5">Belongs to the GRF family.</text>
</comment>
<comment type="function">
    <text evidence="5">Transcription activator.</text>
</comment>
<comment type="subcellular location">
    <subcellularLocation>
        <location evidence="1 4 5">Nucleus</location>
    </subcellularLocation>
</comment>
<dbReference type="PROSITE" id="PS51667">
    <property type="entry name" value="WRC"/>
    <property type="match status" value="1"/>
</dbReference>
<evidence type="ECO:0000256" key="6">
    <source>
        <dbReference type="SAM" id="MobiDB-lite"/>
    </source>
</evidence>
<evidence type="ECO:0000256" key="3">
    <source>
        <dbReference type="ARBA" id="ARBA00023242"/>
    </source>
</evidence>
<evidence type="ECO:0000313" key="9">
    <source>
        <dbReference type="Proteomes" id="UP001652660"/>
    </source>
</evidence>